<dbReference type="FunFam" id="3.10.10.10:FF:000007">
    <property type="entry name" value="Retrovirus-related Pol polyprotein from transposon 17.6-like Protein"/>
    <property type="match status" value="1"/>
</dbReference>
<feature type="non-terminal residue" evidence="9">
    <location>
        <position position="263"/>
    </location>
</feature>
<evidence type="ECO:0000256" key="7">
    <source>
        <dbReference type="ARBA" id="ARBA00022918"/>
    </source>
</evidence>
<proteinExistence type="predicted"/>
<evidence type="ECO:0000256" key="6">
    <source>
        <dbReference type="ARBA" id="ARBA00022801"/>
    </source>
</evidence>
<keyword evidence="1" id="KW-0645">Protease</keyword>
<evidence type="ECO:0000313" key="9">
    <source>
        <dbReference type="EMBL" id="CAA0810113.1"/>
    </source>
</evidence>
<dbReference type="PROSITE" id="PS50878">
    <property type="entry name" value="RT_POL"/>
    <property type="match status" value="1"/>
</dbReference>
<organism evidence="9 10">
    <name type="scientific">Striga hermonthica</name>
    <name type="common">Purple witchweed</name>
    <name type="synonym">Buchnera hermonthica</name>
    <dbReference type="NCBI Taxonomy" id="68872"/>
    <lineage>
        <taxon>Eukaryota</taxon>
        <taxon>Viridiplantae</taxon>
        <taxon>Streptophyta</taxon>
        <taxon>Embryophyta</taxon>
        <taxon>Tracheophyta</taxon>
        <taxon>Spermatophyta</taxon>
        <taxon>Magnoliopsida</taxon>
        <taxon>eudicotyledons</taxon>
        <taxon>Gunneridae</taxon>
        <taxon>Pentapetalae</taxon>
        <taxon>asterids</taxon>
        <taxon>lamiids</taxon>
        <taxon>Lamiales</taxon>
        <taxon>Orobanchaceae</taxon>
        <taxon>Buchnereae</taxon>
        <taxon>Striga</taxon>
    </lineage>
</organism>
<comment type="caution">
    <text evidence="9">The sequence shown here is derived from an EMBL/GenBank/DDBJ whole genome shotgun (WGS) entry which is preliminary data.</text>
</comment>
<dbReference type="InterPro" id="IPR043128">
    <property type="entry name" value="Rev_trsase/Diguanyl_cyclase"/>
</dbReference>
<dbReference type="GO" id="GO:0004519">
    <property type="term" value="F:endonuclease activity"/>
    <property type="evidence" value="ECO:0007669"/>
    <property type="project" value="UniProtKB-KW"/>
</dbReference>
<evidence type="ECO:0000256" key="5">
    <source>
        <dbReference type="ARBA" id="ARBA00022759"/>
    </source>
</evidence>
<protein>
    <submittedName>
        <fullName evidence="9">Uncharacterized mitochondrial protein AtMg00850</fullName>
    </submittedName>
</protein>
<evidence type="ECO:0000256" key="1">
    <source>
        <dbReference type="ARBA" id="ARBA00022670"/>
    </source>
</evidence>
<dbReference type="InterPro" id="IPR053134">
    <property type="entry name" value="RNA-dir_DNA_polymerase"/>
</dbReference>
<evidence type="ECO:0000259" key="8">
    <source>
        <dbReference type="PROSITE" id="PS50878"/>
    </source>
</evidence>
<dbReference type="InterPro" id="IPR000477">
    <property type="entry name" value="RT_dom"/>
</dbReference>
<keyword evidence="10" id="KW-1185">Reference proteome</keyword>
<dbReference type="Gene3D" id="3.30.70.270">
    <property type="match status" value="1"/>
</dbReference>
<keyword evidence="6" id="KW-0378">Hydrolase</keyword>
<dbReference type="CDD" id="cd01647">
    <property type="entry name" value="RT_LTR"/>
    <property type="match status" value="1"/>
</dbReference>
<evidence type="ECO:0000313" key="10">
    <source>
        <dbReference type="Proteomes" id="UP001153555"/>
    </source>
</evidence>
<dbReference type="Gene3D" id="3.10.10.10">
    <property type="entry name" value="HIV Type 1 Reverse Transcriptase, subunit A, domain 1"/>
    <property type="match status" value="1"/>
</dbReference>
<dbReference type="PANTHER" id="PTHR24559:SF450">
    <property type="entry name" value="RNA-DIRECTED DNA POLYMERASE HOMOLOG"/>
    <property type="match status" value="1"/>
</dbReference>
<dbReference type="GO" id="GO:0008233">
    <property type="term" value="F:peptidase activity"/>
    <property type="evidence" value="ECO:0007669"/>
    <property type="project" value="UniProtKB-KW"/>
</dbReference>
<evidence type="ECO:0000256" key="3">
    <source>
        <dbReference type="ARBA" id="ARBA00022695"/>
    </source>
</evidence>
<dbReference type="AlphaFoldDB" id="A0A9N7MHA3"/>
<dbReference type="EMBL" id="CACSLK010004802">
    <property type="protein sequence ID" value="CAA0810113.1"/>
    <property type="molecule type" value="Genomic_DNA"/>
</dbReference>
<sequence>LYLKCFIRIFHHKLRRCFGLKYPAEKTSPHPELIHLIDNYADVFDEPPGLPPVRGIEHQITLKEASLPKHQHPYRVSHSQKNEIEKIVQELLSSGLIQPSNSPFASPVLLVRKKDSTWRMCVDYMYLNNLTIKHDFPIPIIDELLDELNGAQYFSKIDLRSGYFQILMRLEDRHLTAFNTHHGQFEFLVMPFGLCNAPATFQSLMNQVFQQQLRKTVLVFFDDILVYRKSWCEHLQHLEEVLQVLRNNKLYAKKGKCQFGQEQ</sequence>
<name>A0A9N7MHA3_STRHE</name>
<keyword evidence="4" id="KW-0540">Nuclease</keyword>
<dbReference type="Proteomes" id="UP001153555">
    <property type="component" value="Unassembled WGS sequence"/>
</dbReference>
<reference evidence="9" key="1">
    <citation type="submission" date="2019-12" db="EMBL/GenBank/DDBJ databases">
        <authorList>
            <person name="Scholes J."/>
        </authorList>
    </citation>
    <scope>NUCLEOTIDE SEQUENCE</scope>
</reference>
<keyword evidence="7" id="KW-0695">RNA-directed DNA polymerase</keyword>
<keyword evidence="3" id="KW-0548">Nucleotidyltransferase</keyword>
<feature type="domain" description="Reverse transcriptase" evidence="8">
    <location>
        <begin position="92"/>
        <end position="263"/>
    </location>
</feature>
<dbReference type="Pfam" id="PF00078">
    <property type="entry name" value="RVT_1"/>
    <property type="match status" value="1"/>
</dbReference>
<dbReference type="OrthoDB" id="1743130at2759"/>
<dbReference type="PANTHER" id="PTHR24559">
    <property type="entry name" value="TRANSPOSON TY3-I GAG-POL POLYPROTEIN"/>
    <property type="match status" value="1"/>
</dbReference>
<dbReference type="GO" id="GO:0006508">
    <property type="term" value="P:proteolysis"/>
    <property type="evidence" value="ECO:0007669"/>
    <property type="project" value="UniProtKB-KW"/>
</dbReference>
<dbReference type="SUPFAM" id="SSF56672">
    <property type="entry name" value="DNA/RNA polymerases"/>
    <property type="match status" value="1"/>
</dbReference>
<gene>
    <name evidence="9" type="ORF">SHERM_11943</name>
</gene>
<keyword evidence="2" id="KW-0808">Transferase</keyword>
<dbReference type="InterPro" id="IPR043502">
    <property type="entry name" value="DNA/RNA_pol_sf"/>
</dbReference>
<evidence type="ECO:0000256" key="2">
    <source>
        <dbReference type="ARBA" id="ARBA00022679"/>
    </source>
</evidence>
<evidence type="ECO:0000256" key="4">
    <source>
        <dbReference type="ARBA" id="ARBA00022722"/>
    </source>
</evidence>
<feature type="non-terminal residue" evidence="9">
    <location>
        <position position="1"/>
    </location>
</feature>
<keyword evidence="5" id="KW-0255">Endonuclease</keyword>
<dbReference type="GO" id="GO:0003964">
    <property type="term" value="F:RNA-directed DNA polymerase activity"/>
    <property type="evidence" value="ECO:0007669"/>
    <property type="project" value="UniProtKB-KW"/>
</dbReference>
<accession>A0A9N7MHA3</accession>